<keyword evidence="3" id="KW-0285">Flavoprotein</keyword>
<sequence length="261" mass="29152">MLAGADWWNLTEEKRVPDPSLPGHPIVFANPAFLKLTGYARPEVLGRSAALFQGPLTSRSSLIQIREVVRAERTAQLVLLNYRKDGSPFWIILRISPVFSPRSATVVHFLAVQVPLLRHRASSPVRDLLTALRMQKLCFSIDSTPICSGRAACDATGHFGHVTDVEHFVKKLNSLLRFSFQELEKESLIFNLDTRLSAIYFNVSLINGCVIEEFIMEIGLRQGEPIAPFLFLIVADGLVGMVANAQRLRLLSEVHVGDHRL</sequence>
<comment type="caution">
    <text evidence="8">The sequence shown here is derived from an EMBL/GenBank/DDBJ whole genome shotgun (WGS) entry which is preliminary data.</text>
</comment>
<keyword evidence="4" id="KW-0288">FMN</keyword>
<dbReference type="SUPFAM" id="SSF55785">
    <property type="entry name" value="PYP-like sensor domain (PAS domain)"/>
    <property type="match status" value="1"/>
</dbReference>
<protein>
    <recommendedName>
        <fullName evidence="7">PAS domain-containing protein</fullName>
    </recommendedName>
</protein>
<dbReference type="Pfam" id="PF13426">
    <property type="entry name" value="PAS_9"/>
    <property type="match status" value="1"/>
</dbReference>
<dbReference type="Gene3D" id="3.30.450.20">
    <property type="entry name" value="PAS domain"/>
    <property type="match status" value="1"/>
</dbReference>
<dbReference type="PANTHER" id="PTHR47429">
    <property type="entry name" value="PROTEIN TWIN LOV 1"/>
    <property type="match status" value="1"/>
</dbReference>
<proteinExistence type="predicted"/>
<evidence type="ECO:0000256" key="5">
    <source>
        <dbReference type="ARBA" id="ARBA00022991"/>
    </source>
</evidence>
<dbReference type="InterPro" id="IPR001610">
    <property type="entry name" value="PAC"/>
</dbReference>
<dbReference type="CDD" id="cd00130">
    <property type="entry name" value="PAS"/>
    <property type="match status" value="1"/>
</dbReference>
<evidence type="ECO:0000256" key="4">
    <source>
        <dbReference type="ARBA" id="ARBA00022643"/>
    </source>
</evidence>
<keyword evidence="9" id="KW-1185">Reference proteome</keyword>
<dbReference type="InterPro" id="IPR035965">
    <property type="entry name" value="PAS-like_dom_sf"/>
</dbReference>
<dbReference type="EMBL" id="JBGMDY010000001">
    <property type="protein sequence ID" value="KAL2346941.1"/>
    <property type="molecule type" value="Genomic_DNA"/>
</dbReference>
<name>A0ABD1NFT7_9FABA</name>
<dbReference type="NCBIfam" id="TIGR00229">
    <property type="entry name" value="sensory_box"/>
    <property type="match status" value="1"/>
</dbReference>
<dbReference type="GO" id="GO:0009637">
    <property type="term" value="P:response to blue light"/>
    <property type="evidence" value="ECO:0007669"/>
    <property type="project" value="UniProtKB-ARBA"/>
</dbReference>
<evidence type="ECO:0000256" key="2">
    <source>
        <dbReference type="ARBA" id="ARBA00022606"/>
    </source>
</evidence>
<dbReference type="PROSITE" id="PS50112">
    <property type="entry name" value="PAS"/>
    <property type="match status" value="1"/>
</dbReference>
<feature type="domain" description="PAS" evidence="7">
    <location>
        <begin position="26"/>
        <end position="48"/>
    </location>
</feature>
<dbReference type="GO" id="GO:0009881">
    <property type="term" value="F:photoreceptor activity"/>
    <property type="evidence" value="ECO:0007669"/>
    <property type="project" value="UniProtKB-KW"/>
</dbReference>
<dbReference type="PANTHER" id="PTHR47429:SF2">
    <property type="entry name" value="PROTEIN TWIN LOV 1"/>
    <property type="match status" value="1"/>
</dbReference>
<dbReference type="SMART" id="SM00086">
    <property type="entry name" value="PAC"/>
    <property type="match status" value="1"/>
</dbReference>
<keyword evidence="6" id="KW-0675">Receptor</keyword>
<keyword evidence="5" id="KW-0157">Chromophore</keyword>
<dbReference type="AlphaFoldDB" id="A0ABD1NFT7"/>
<dbReference type="Proteomes" id="UP001603857">
    <property type="component" value="Unassembled WGS sequence"/>
</dbReference>
<evidence type="ECO:0000259" key="7">
    <source>
        <dbReference type="PROSITE" id="PS50112"/>
    </source>
</evidence>
<keyword evidence="2" id="KW-0716">Sensory transduction</keyword>
<evidence type="ECO:0000256" key="6">
    <source>
        <dbReference type="ARBA" id="ARBA00023170"/>
    </source>
</evidence>
<evidence type="ECO:0000256" key="3">
    <source>
        <dbReference type="ARBA" id="ARBA00022630"/>
    </source>
</evidence>
<evidence type="ECO:0000313" key="8">
    <source>
        <dbReference type="EMBL" id="KAL2346941.1"/>
    </source>
</evidence>
<accession>A0ABD1NFT7</accession>
<evidence type="ECO:0000313" key="9">
    <source>
        <dbReference type="Proteomes" id="UP001603857"/>
    </source>
</evidence>
<evidence type="ECO:0000256" key="1">
    <source>
        <dbReference type="ARBA" id="ARBA00022543"/>
    </source>
</evidence>
<gene>
    <name evidence="8" type="ORF">Fmac_000941</name>
</gene>
<organism evidence="8 9">
    <name type="scientific">Flemingia macrophylla</name>
    <dbReference type="NCBI Taxonomy" id="520843"/>
    <lineage>
        <taxon>Eukaryota</taxon>
        <taxon>Viridiplantae</taxon>
        <taxon>Streptophyta</taxon>
        <taxon>Embryophyta</taxon>
        <taxon>Tracheophyta</taxon>
        <taxon>Spermatophyta</taxon>
        <taxon>Magnoliopsida</taxon>
        <taxon>eudicotyledons</taxon>
        <taxon>Gunneridae</taxon>
        <taxon>Pentapetalae</taxon>
        <taxon>rosids</taxon>
        <taxon>fabids</taxon>
        <taxon>Fabales</taxon>
        <taxon>Fabaceae</taxon>
        <taxon>Papilionoideae</taxon>
        <taxon>50 kb inversion clade</taxon>
        <taxon>NPAAA clade</taxon>
        <taxon>indigoferoid/millettioid clade</taxon>
        <taxon>Phaseoleae</taxon>
        <taxon>Flemingia</taxon>
    </lineage>
</organism>
<dbReference type="InterPro" id="IPR000014">
    <property type="entry name" value="PAS"/>
</dbReference>
<keyword evidence="1" id="KW-0600">Photoreceptor protein</keyword>
<reference evidence="8 9" key="1">
    <citation type="submission" date="2024-08" db="EMBL/GenBank/DDBJ databases">
        <title>Insights into the chromosomal genome structure of Flemingia macrophylla.</title>
        <authorList>
            <person name="Ding Y."/>
            <person name="Zhao Y."/>
            <person name="Bi W."/>
            <person name="Wu M."/>
            <person name="Zhao G."/>
            <person name="Gong Y."/>
            <person name="Li W."/>
            <person name="Zhang P."/>
        </authorList>
    </citation>
    <scope>NUCLEOTIDE SEQUENCE [LARGE SCALE GENOMIC DNA]</scope>
    <source>
        <strain evidence="8">DYQJB</strain>
        <tissue evidence="8">Leaf</tissue>
    </source>
</reference>